<comment type="caution">
    <text evidence="2">The sequence shown here is derived from an EMBL/GenBank/DDBJ whole genome shotgun (WGS) entry which is preliminary data.</text>
</comment>
<proteinExistence type="predicted"/>
<dbReference type="RefSeq" id="WP_229728406.1">
    <property type="nucleotide sequence ID" value="NZ_BMCW01000003.1"/>
</dbReference>
<evidence type="ECO:0000313" key="2">
    <source>
        <dbReference type="EMBL" id="RKE87512.1"/>
    </source>
</evidence>
<evidence type="ECO:0000256" key="1">
    <source>
        <dbReference type="ARBA" id="ARBA00022649"/>
    </source>
</evidence>
<protein>
    <submittedName>
        <fullName evidence="2">Plasmid stabilization system protein ParE</fullName>
    </submittedName>
</protein>
<sequence length="119" mass="14380">MGDSKQPKNFFQNMVYKIVWSKFSEQQIDEIFLYYQEKSKSYEIAQKIIVKILLAPDKLINTPRIGQREISLEHKNIEYRYIIESNYKIIYSINDESLQVRIVDIFDTRQNPLKIEREK</sequence>
<dbReference type="AlphaFoldDB" id="A0A420D913"/>
<organism evidence="2 3">
    <name type="scientific">Epilithonimonas arachidiradicis</name>
    <dbReference type="NCBI Taxonomy" id="1617282"/>
    <lineage>
        <taxon>Bacteria</taxon>
        <taxon>Pseudomonadati</taxon>
        <taxon>Bacteroidota</taxon>
        <taxon>Flavobacteriia</taxon>
        <taxon>Flavobacteriales</taxon>
        <taxon>Weeksellaceae</taxon>
        <taxon>Chryseobacterium group</taxon>
        <taxon>Epilithonimonas</taxon>
    </lineage>
</organism>
<keyword evidence="1" id="KW-1277">Toxin-antitoxin system</keyword>
<evidence type="ECO:0000313" key="3">
    <source>
        <dbReference type="Proteomes" id="UP000285906"/>
    </source>
</evidence>
<dbReference type="Proteomes" id="UP000285906">
    <property type="component" value="Unassembled WGS sequence"/>
</dbReference>
<dbReference type="Gene3D" id="3.30.2310.20">
    <property type="entry name" value="RelE-like"/>
    <property type="match status" value="1"/>
</dbReference>
<dbReference type="InterPro" id="IPR007712">
    <property type="entry name" value="RelE/ParE_toxin"/>
</dbReference>
<accession>A0A420D913</accession>
<gene>
    <name evidence="2" type="ORF">BXY58_1627</name>
</gene>
<dbReference type="SUPFAM" id="SSF143011">
    <property type="entry name" value="RelE-like"/>
    <property type="match status" value="1"/>
</dbReference>
<dbReference type="EMBL" id="RAQH01000004">
    <property type="protein sequence ID" value="RKE87512.1"/>
    <property type="molecule type" value="Genomic_DNA"/>
</dbReference>
<reference evidence="2 3" key="1">
    <citation type="submission" date="2018-09" db="EMBL/GenBank/DDBJ databases">
        <title>Genomic Encyclopedia of Archaeal and Bacterial Type Strains, Phase II (KMG-II): from individual species to whole genera.</title>
        <authorList>
            <person name="Goeker M."/>
        </authorList>
    </citation>
    <scope>NUCLEOTIDE SEQUENCE [LARGE SCALE GENOMIC DNA]</scope>
    <source>
        <strain evidence="2 3">DSM 27620</strain>
    </source>
</reference>
<name>A0A420D913_9FLAO</name>
<dbReference type="Pfam" id="PF05016">
    <property type="entry name" value="ParE_toxin"/>
    <property type="match status" value="1"/>
</dbReference>
<dbReference type="InterPro" id="IPR035093">
    <property type="entry name" value="RelE/ParE_toxin_dom_sf"/>
</dbReference>